<dbReference type="Pfam" id="PF00148">
    <property type="entry name" value="Oxidored_nitro"/>
    <property type="match status" value="1"/>
</dbReference>
<accession>A0ABQ1I6X9</accession>
<dbReference type="NCBIfam" id="TIGR01285">
    <property type="entry name" value="nifN"/>
    <property type="match status" value="1"/>
</dbReference>
<evidence type="ECO:0000256" key="2">
    <source>
        <dbReference type="ARBA" id="ARBA00005155"/>
    </source>
</evidence>
<dbReference type="RefSeq" id="WP_055731592.1">
    <property type="nucleotide sequence ID" value="NZ_BMDY01000026.1"/>
</dbReference>
<protein>
    <recommendedName>
        <fullName evidence="4">Nitrogenase iron-molybdenum cofactor biosynthesis protein NifN</fullName>
    </recommendedName>
</protein>
<evidence type="ECO:0000313" key="8">
    <source>
        <dbReference type="EMBL" id="GGB18326.1"/>
    </source>
</evidence>
<dbReference type="PROSITE" id="PS00699">
    <property type="entry name" value="NITROGENASE_1_1"/>
    <property type="match status" value="1"/>
</dbReference>
<dbReference type="EMBL" id="BMDY01000026">
    <property type="protein sequence ID" value="GGB18326.1"/>
    <property type="molecule type" value="Genomic_DNA"/>
</dbReference>
<evidence type="ECO:0000313" key="9">
    <source>
        <dbReference type="Proteomes" id="UP000651977"/>
    </source>
</evidence>
<dbReference type="Proteomes" id="UP000651977">
    <property type="component" value="Unassembled WGS sequence"/>
</dbReference>
<evidence type="ECO:0000256" key="3">
    <source>
        <dbReference type="ARBA" id="ARBA00011002"/>
    </source>
</evidence>
<dbReference type="InterPro" id="IPR000510">
    <property type="entry name" value="Nase/OxRdtase_comp1"/>
</dbReference>
<keyword evidence="9" id="KW-1185">Reference proteome</keyword>
<sequence length="460" mass="49461">MKPSIHVKRSALVEQPLKTSAATGATLACMGLGNAIPLMHGSQGCGAFAKVYLIQHFREPIPLQNTAIDQIAAVMGGDDNLFQAIKLLCEKHQPELIMVMTTGLTEMQGCDLERVVREFRQACPQFAATQVVAVTTPDFSGSMQTGFASAVEACIQQLLVDKSDVIQPKATCAEQLNVFCSVALTSADLELIERYCEAFGFKPIFVPKLSDSLDGHLAAGDFAVSTTGGTSLSQLAALANSSASIVIGDSMRGAAKILEKYFAVPSHFVGMAMGMQETDKLVMLLSQLSGKAVPQWLTRQRQRLQDALLDCHFILSASSCAMALEPDAALGYSQLLSEVGAVLDTCVTTVNLPAIKQLKAKQVVVGDLSDLSERVADYALVVGNTHCANLCEPTIPVLRAGFPCHDRYGNSDILQVGYEGARARLFAMANLLKAYHQDEVAAHYSDYRFEPESCQQSTIN</sequence>
<dbReference type="PANTHER" id="PTHR33712:SF7">
    <property type="entry name" value="LIGHT-INDEPENDENT PROTOCHLOROPHYLLIDE REDUCTASE SUBUNIT B"/>
    <property type="match status" value="1"/>
</dbReference>
<evidence type="ECO:0000256" key="6">
    <source>
        <dbReference type="RuleBase" id="RU004021"/>
    </source>
</evidence>
<evidence type="ECO:0000256" key="4">
    <source>
        <dbReference type="ARBA" id="ARBA00013282"/>
    </source>
</evidence>
<dbReference type="Gene3D" id="3.40.50.1980">
    <property type="entry name" value="Nitrogenase molybdenum iron protein domain"/>
    <property type="match status" value="3"/>
</dbReference>
<gene>
    <name evidence="8" type="ORF">GCM10007414_34680</name>
</gene>
<dbReference type="PROSITE" id="PS51257">
    <property type="entry name" value="PROKAR_LIPOPROTEIN"/>
    <property type="match status" value="1"/>
</dbReference>
<evidence type="ECO:0000259" key="7">
    <source>
        <dbReference type="Pfam" id="PF00148"/>
    </source>
</evidence>
<keyword evidence="5 6" id="KW-0535">Nitrogen fixation</keyword>
<organism evidence="8 9">
    <name type="scientific">Agarivorans gilvus</name>
    <dbReference type="NCBI Taxonomy" id="680279"/>
    <lineage>
        <taxon>Bacteria</taxon>
        <taxon>Pseudomonadati</taxon>
        <taxon>Pseudomonadota</taxon>
        <taxon>Gammaproteobacteria</taxon>
        <taxon>Alteromonadales</taxon>
        <taxon>Alteromonadaceae</taxon>
        <taxon>Agarivorans</taxon>
    </lineage>
</organism>
<feature type="domain" description="Nitrogenase/oxidoreductase component 1" evidence="7">
    <location>
        <begin position="21"/>
        <end position="432"/>
    </location>
</feature>
<dbReference type="InterPro" id="IPR050152">
    <property type="entry name" value="ChlB/BchB/BchZ"/>
</dbReference>
<proteinExistence type="inferred from homology"/>
<comment type="similarity">
    <text evidence="3 6">Belongs to the NifD/NifK/NifE/NifN family.</text>
</comment>
<evidence type="ECO:0000256" key="5">
    <source>
        <dbReference type="ARBA" id="ARBA00023231"/>
    </source>
</evidence>
<name>A0ABQ1I6X9_9ALTE</name>
<dbReference type="InterPro" id="IPR005975">
    <property type="entry name" value="Nase_Mo-Fe_CF"/>
</dbReference>
<dbReference type="SUPFAM" id="SSF53807">
    <property type="entry name" value="Helical backbone' metal receptor"/>
    <property type="match status" value="1"/>
</dbReference>
<dbReference type="InterPro" id="IPR000318">
    <property type="entry name" value="Nase_comp1_CS"/>
</dbReference>
<dbReference type="PANTHER" id="PTHR33712">
    <property type="entry name" value="LIGHT-INDEPENDENT PROTOCHLOROPHYLLIDE REDUCTASE SUBUNIT B"/>
    <property type="match status" value="1"/>
</dbReference>
<dbReference type="Gene3D" id="6.10.250.1090">
    <property type="match status" value="1"/>
</dbReference>
<comment type="caution">
    <text evidence="8">The sequence shown here is derived from an EMBL/GenBank/DDBJ whole genome shotgun (WGS) entry which is preliminary data.</text>
</comment>
<reference evidence="9" key="1">
    <citation type="journal article" date="2019" name="Int. J. Syst. Evol. Microbiol.">
        <title>The Global Catalogue of Microorganisms (GCM) 10K type strain sequencing project: providing services to taxonomists for standard genome sequencing and annotation.</title>
        <authorList>
            <consortium name="The Broad Institute Genomics Platform"/>
            <consortium name="The Broad Institute Genome Sequencing Center for Infectious Disease"/>
            <person name="Wu L."/>
            <person name="Ma J."/>
        </authorList>
    </citation>
    <scope>NUCLEOTIDE SEQUENCE [LARGE SCALE GENOMIC DNA]</scope>
    <source>
        <strain evidence="9">CGMCC 1.10131</strain>
    </source>
</reference>
<comment type="function">
    <text evidence="1">This protein may play a role in the biosynthesis of the prosthetic group of nitrogenase (FeMo cofactor).</text>
</comment>
<evidence type="ECO:0000256" key="1">
    <source>
        <dbReference type="ARBA" id="ARBA00003171"/>
    </source>
</evidence>
<comment type="pathway">
    <text evidence="2">Cofactor biosynthesis; Fe-Mo cofactor biosynthesis.</text>
</comment>